<dbReference type="EMBL" id="JAZGQL010000033">
    <property type="protein sequence ID" value="MEE6311315.1"/>
    <property type="molecule type" value="Genomic_DNA"/>
</dbReference>
<sequence>MSSAFIELIFCSLMSPVLLDRLLLLDRRFVAVAVAPRPELFR</sequence>
<dbReference type="Proteomes" id="UP001339911">
    <property type="component" value="Unassembled WGS sequence"/>
</dbReference>
<protein>
    <submittedName>
        <fullName evidence="1">Uncharacterized protein</fullName>
    </submittedName>
</protein>
<name>A0ABU7SMX2_9ACTN</name>
<reference evidence="1 2" key="1">
    <citation type="submission" date="2024-01" db="EMBL/GenBank/DDBJ databases">
        <title>Genome insights into Plantactinospora veratri sp. nov.</title>
        <authorList>
            <person name="Wang L."/>
        </authorList>
    </citation>
    <scope>NUCLEOTIDE SEQUENCE [LARGE SCALE GENOMIC DNA]</scope>
    <source>
        <strain evidence="1 2">NEAU-FHS4</strain>
    </source>
</reference>
<keyword evidence="2" id="KW-1185">Reference proteome</keyword>
<comment type="caution">
    <text evidence="1">The sequence shown here is derived from an EMBL/GenBank/DDBJ whole genome shotgun (WGS) entry which is preliminary data.</text>
</comment>
<gene>
    <name evidence="1" type="ORF">V1634_31245</name>
</gene>
<evidence type="ECO:0000313" key="2">
    <source>
        <dbReference type="Proteomes" id="UP001339911"/>
    </source>
</evidence>
<dbReference type="RefSeq" id="WP_331211312.1">
    <property type="nucleotide sequence ID" value="NZ_JAZGQL010000033.1"/>
</dbReference>
<accession>A0ABU7SMX2</accession>
<evidence type="ECO:0000313" key="1">
    <source>
        <dbReference type="EMBL" id="MEE6311315.1"/>
    </source>
</evidence>
<proteinExistence type="predicted"/>
<organism evidence="1 2">
    <name type="scientific">Plantactinospora veratri</name>
    <dbReference type="NCBI Taxonomy" id="1436122"/>
    <lineage>
        <taxon>Bacteria</taxon>
        <taxon>Bacillati</taxon>
        <taxon>Actinomycetota</taxon>
        <taxon>Actinomycetes</taxon>
        <taxon>Micromonosporales</taxon>
        <taxon>Micromonosporaceae</taxon>
        <taxon>Plantactinospora</taxon>
    </lineage>
</organism>